<comment type="similarity">
    <text evidence="2 14">Belongs to the cation transport ATPase (P-type) (TC 3.A.3) family. Type IV subfamily.</text>
</comment>
<feature type="binding site" evidence="12">
    <location>
        <position position="58"/>
    </location>
    <ligand>
        <name>ATP</name>
        <dbReference type="ChEBI" id="CHEBI:30616"/>
    </ligand>
</feature>
<feature type="binding site" evidence="12">
    <location>
        <position position="219"/>
    </location>
    <ligand>
        <name>ATP</name>
        <dbReference type="ChEBI" id="CHEBI:30616"/>
    </ligand>
</feature>
<dbReference type="InterPro" id="IPR023214">
    <property type="entry name" value="HAD_sf"/>
</dbReference>
<keyword evidence="8 14" id="KW-1278">Translocase</keyword>
<keyword evidence="4 13" id="KW-0479">Metal-binding</keyword>
<evidence type="ECO:0000256" key="10">
    <source>
        <dbReference type="ARBA" id="ARBA00023136"/>
    </source>
</evidence>
<dbReference type="GO" id="GO:0005524">
    <property type="term" value="F:ATP binding"/>
    <property type="evidence" value="ECO:0007669"/>
    <property type="project" value="UniProtKB-UniRule"/>
</dbReference>
<evidence type="ECO:0000256" key="11">
    <source>
        <dbReference type="ARBA" id="ARBA00034036"/>
    </source>
</evidence>
<dbReference type="EC" id="7.6.2.1" evidence="14"/>
<dbReference type="NCBIfam" id="TIGR01652">
    <property type="entry name" value="ATPase-Plipid"/>
    <property type="match status" value="1"/>
</dbReference>
<evidence type="ECO:0000256" key="13">
    <source>
        <dbReference type="PIRSR" id="PIRSR606539-3"/>
    </source>
</evidence>
<name>A0AA39I795_9BILA</name>
<feature type="binding site" evidence="12">
    <location>
        <position position="140"/>
    </location>
    <ligand>
        <name>ATP</name>
        <dbReference type="ChEBI" id="CHEBI:30616"/>
    </ligand>
</feature>
<dbReference type="NCBIfam" id="TIGR01494">
    <property type="entry name" value="ATPase_P-type"/>
    <property type="match status" value="2"/>
</dbReference>
<evidence type="ECO:0000256" key="9">
    <source>
        <dbReference type="ARBA" id="ARBA00022989"/>
    </source>
</evidence>
<dbReference type="AlphaFoldDB" id="A0AA39I795"/>
<feature type="transmembrane region" description="Helical" evidence="14">
    <location>
        <begin position="411"/>
        <end position="434"/>
    </location>
</feature>
<keyword evidence="6 12" id="KW-0067">ATP-binding</keyword>
<dbReference type="GO" id="GO:0005886">
    <property type="term" value="C:plasma membrane"/>
    <property type="evidence" value="ECO:0007669"/>
    <property type="project" value="TreeGrafter"/>
</dbReference>
<evidence type="ECO:0000256" key="8">
    <source>
        <dbReference type="ARBA" id="ARBA00022967"/>
    </source>
</evidence>
<dbReference type="SUPFAM" id="SSF81660">
    <property type="entry name" value="Metal cation-transporting ATPase, ATP-binding domain N"/>
    <property type="match status" value="1"/>
</dbReference>
<feature type="binding site" evidence="12">
    <location>
        <position position="242"/>
    </location>
    <ligand>
        <name>ATP</name>
        <dbReference type="ChEBI" id="CHEBI:30616"/>
    </ligand>
</feature>
<dbReference type="EMBL" id="JAUCMV010000002">
    <property type="protein sequence ID" value="KAK0417639.1"/>
    <property type="molecule type" value="Genomic_DNA"/>
</dbReference>
<keyword evidence="3 14" id="KW-0812">Transmembrane</keyword>
<dbReference type="Gene3D" id="3.40.1110.10">
    <property type="entry name" value="Calcium-transporting ATPase, cytoplasmic domain N"/>
    <property type="match status" value="1"/>
</dbReference>
<dbReference type="PANTHER" id="PTHR24092:SF215">
    <property type="entry name" value="PHOSPHOLIPID-TRANSPORTING ATPASE"/>
    <property type="match status" value="1"/>
</dbReference>
<evidence type="ECO:0000256" key="6">
    <source>
        <dbReference type="ARBA" id="ARBA00022840"/>
    </source>
</evidence>
<evidence type="ECO:0000256" key="4">
    <source>
        <dbReference type="ARBA" id="ARBA00022723"/>
    </source>
</evidence>
<dbReference type="GO" id="GO:0045332">
    <property type="term" value="P:phospholipid translocation"/>
    <property type="evidence" value="ECO:0007669"/>
    <property type="project" value="TreeGrafter"/>
</dbReference>
<comment type="subcellular location">
    <subcellularLocation>
        <location evidence="1 14">Membrane</location>
        <topology evidence="1 14">Multi-pass membrane protein</topology>
    </subcellularLocation>
</comment>
<protein>
    <recommendedName>
        <fullName evidence="14">Phospholipid-transporting ATPase</fullName>
        <ecNumber evidence="14">7.6.2.1</ecNumber>
    </recommendedName>
</protein>
<dbReference type="GO" id="GO:0016887">
    <property type="term" value="F:ATP hydrolysis activity"/>
    <property type="evidence" value="ECO:0007669"/>
    <property type="project" value="InterPro"/>
</dbReference>
<dbReference type="InterPro" id="IPR023299">
    <property type="entry name" value="ATPase_P-typ_cyto_dom_N"/>
</dbReference>
<evidence type="ECO:0000256" key="3">
    <source>
        <dbReference type="ARBA" id="ARBA00022692"/>
    </source>
</evidence>
<reference evidence="16" key="1">
    <citation type="submission" date="2023-06" db="EMBL/GenBank/DDBJ databases">
        <title>Genomic analysis of the entomopathogenic nematode Steinernema hermaphroditum.</title>
        <authorList>
            <person name="Schwarz E.M."/>
            <person name="Heppert J.K."/>
            <person name="Baniya A."/>
            <person name="Schwartz H.T."/>
            <person name="Tan C.-H."/>
            <person name="Antoshechkin I."/>
            <person name="Sternberg P.W."/>
            <person name="Goodrich-Blair H."/>
            <person name="Dillman A.R."/>
        </authorList>
    </citation>
    <scope>NUCLEOTIDE SEQUENCE</scope>
    <source>
        <strain evidence="16">PS9179</strain>
        <tissue evidence="16">Whole animal</tissue>
    </source>
</reference>
<feature type="binding site" evidence="12">
    <location>
        <position position="213"/>
    </location>
    <ligand>
        <name>ATP</name>
        <dbReference type="ChEBI" id="CHEBI:30616"/>
    </ligand>
</feature>
<dbReference type="GO" id="GO:0140326">
    <property type="term" value="F:ATPase-coupled intramembrane lipid transporter activity"/>
    <property type="evidence" value="ECO:0007669"/>
    <property type="project" value="UniProtKB-EC"/>
</dbReference>
<dbReference type="Gene3D" id="3.40.50.1000">
    <property type="entry name" value="HAD superfamily/HAD-like"/>
    <property type="match status" value="1"/>
</dbReference>
<feature type="transmembrane region" description="Helical" evidence="14">
    <location>
        <begin position="382"/>
        <end position="405"/>
    </location>
</feature>
<dbReference type="PANTHER" id="PTHR24092">
    <property type="entry name" value="PROBABLE PHOSPHOLIPID-TRANSPORTING ATPASE"/>
    <property type="match status" value="1"/>
</dbReference>
<evidence type="ECO:0000256" key="14">
    <source>
        <dbReference type="RuleBase" id="RU362033"/>
    </source>
</evidence>
<dbReference type="PRINTS" id="PR00119">
    <property type="entry name" value="CATATPASE"/>
</dbReference>
<dbReference type="InterPro" id="IPR032630">
    <property type="entry name" value="P_typ_ATPase_c"/>
</dbReference>
<organism evidence="16 17">
    <name type="scientific">Steinernema hermaphroditum</name>
    <dbReference type="NCBI Taxonomy" id="289476"/>
    <lineage>
        <taxon>Eukaryota</taxon>
        <taxon>Metazoa</taxon>
        <taxon>Ecdysozoa</taxon>
        <taxon>Nematoda</taxon>
        <taxon>Chromadorea</taxon>
        <taxon>Rhabditida</taxon>
        <taxon>Tylenchina</taxon>
        <taxon>Panagrolaimomorpha</taxon>
        <taxon>Strongyloidoidea</taxon>
        <taxon>Steinernematidae</taxon>
        <taxon>Steinernema</taxon>
    </lineage>
</organism>
<evidence type="ECO:0000256" key="7">
    <source>
        <dbReference type="ARBA" id="ARBA00022842"/>
    </source>
</evidence>
<keyword evidence="9 14" id="KW-1133">Transmembrane helix</keyword>
<feature type="transmembrane region" description="Helical" evidence="14">
    <location>
        <begin position="487"/>
        <end position="508"/>
    </location>
</feature>
<gene>
    <name evidence="16" type="ORF">QR680_013121</name>
</gene>
<evidence type="ECO:0000259" key="15">
    <source>
        <dbReference type="Pfam" id="PF16212"/>
    </source>
</evidence>
<evidence type="ECO:0000256" key="5">
    <source>
        <dbReference type="ARBA" id="ARBA00022741"/>
    </source>
</evidence>
<dbReference type="InterPro" id="IPR001757">
    <property type="entry name" value="P_typ_ATPase"/>
</dbReference>
<dbReference type="InterPro" id="IPR036412">
    <property type="entry name" value="HAD-like_sf"/>
</dbReference>
<dbReference type="Proteomes" id="UP001175271">
    <property type="component" value="Unassembled WGS sequence"/>
</dbReference>
<keyword evidence="17" id="KW-1185">Reference proteome</keyword>
<dbReference type="InterPro" id="IPR023298">
    <property type="entry name" value="ATPase_P-typ_TM_dom_sf"/>
</dbReference>
<keyword evidence="5 12" id="KW-0547">Nucleotide-binding</keyword>
<feature type="binding site" evidence="12">
    <location>
        <position position="18"/>
    </location>
    <ligand>
        <name>ATP</name>
        <dbReference type="ChEBI" id="CHEBI:30616"/>
    </ligand>
</feature>
<dbReference type="SUPFAM" id="SSF81665">
    <property type="entry name" value="Calcium ATPase, transmembrane domain M"/>
    <property type="match status" value="1"/>
</dbReference>
<feature type="binding site" evidence="13">
    <location>
        <position position="239"/>
    </location>
    <ligand>
        <name>Mg(2+)</name>
        <dbReference type="ChEBI" id="CHEBI:18420"/>
    </ligand>
</feature>
<evidence type="ECO:0000313" key="16">
    <source>
        <dbReference type="EMBL" id="KAK0417639.1"/>
    </source>
</evidence>
<feature type="binding site" evidence="13">
    <location>
        <position position="243"/>
    </location>
    <ligand>
        <name>Mg(2+)</name>
        <dbReference type="ChEBI" id="CHEBI:18420"/>
    </ligand>
</feature>
<keyword evidence="7 13" id="KW-0460">Magnesium</keyword>
<evidence type="ECO:0000256" key="12">
    <source>
        <dbReference type="PIRSR" id="PIRSR606539-2"/>
    </source>
</evidence>
<dbReference type="Pfam" id="PF16212">
    <property type="entry name" value="PhoLip_ATPase_C"/>
    <property type="match status" value="1"/>
</dbReference>
<feature type="transmembrane region" description="Helical" evidence="14">
    <location>
        <begin position="446"/>
        <end position="467"/>
    </location>
</feature>
<comment type="cofactor">
    <cofactor evidence="13">
        <name>Mg(2+)</name>
        <dbReference type="ChEBI" id="CHEBI:18420"/>
    </cofactor>
</comment>
<feature type="binding site" evidence="12">
    <location>
        <position position="243"/>
    </location>
    <ligand>
        <name>ATP</name>
        <dbReference type="ChEBI" id="CHEBI:30616"/>
    </ligand>
</feature>
<feature type="binding site" evidence="12">
    <location>
        <position position="139"/>
    </location>
    <ligand>
        <name>ATP</name>
        <dbReference type="ChEBI" id="CHEBI:30616"/>
    </ligand>
</feature>
<evidence type="ECO:0000313" key="17">
    <source>
        <dbReference type="Proteomes" id="UP001175271"/>
    </source>
</evidence>
<dbReference type="Pfam" id="PF00702">
    <property type="entry name" value="Hydrolase"/>
    <property type="match status" value="1"/>
</dbReference>
<comment type="caution">
    <text evidence="16">The sequence shown here is derived from an EMBL/GenBank/DDBJ whole genome shotgun (WGS) entry which is preliminary data.</text>
</comment>
<evidence type="ECO:0000256" key="1">
    <source>
        <dbReference type="ARBA" id="ARBA00004141"/>
    </source>
</evidence>
<proteinExistence type="inferred from homology"/>
<evidence type="ECO:0000256" key="2">
    <source>
        <dbReference type="ARBA" id="ARBA00008109"/>
    </source>
</evidence>
<sequence>MSVVVRERSSGRLQLFCKGADAAILPRLSRAFSESVEGQRIVADSKAAIDQYAMDGLRTLCVAVKPLEEEAFEEWLDVYEEAEKVAVDADDEMLGEAASFMEDNLELLGVTAIEDRLQENVEETISSLRRAGIQVWVLTGDKLETALNIARSCGLFGNDASTHQIDGLEDLRAVDAAVPYNLVLNPSAIDHLRQGQAEMVECVANCVAVLCYRMTPAGKSDVVKAVKKRLKGKTLAIGDGANDVPMIQTADVGVGITGLEGMQAAMASDFAVARFFYLRKLLLVHGHWSYYRIASAFLYFLYKNASWVFVVFWYQFFNDFSANTPLDPLFSMLYSIVYTRQALLQPVFHGIFDQDADEFVLGGHPELYKQGRRNKLYRNRDFFLNMADALWQSAVIFFIAYGVYNETASDYWAFSFQLCSGIYVVNSGHLLLITGSWTMPLMWMNIVFTVLYFGINFLYALFVSPRLEVGANPPVGTYIASMTDHNFWYVLLLTTVVALLPRTIAILMTNTIQPSDVFLEQEKRKAEIQQKMPPTVICGRPINFLRI</sequence>
<comment type="catalytic activity">
    <reaction evidence="11 14">
        <text>ATP + H2O + phospholipidSide 1 = ADP + phosphate + phospholipidSide 2.</text>
        <dbReference type="EC" id="7.6.2.1"/>
    </reaction>
</comment>
<dbReference type="GO" id="GO:0000287">
    <property type="term" value="F:magnesium ion binding"/>
    <property type="evidence" value="ECO:0007669"/>
    <property type="project" value="UniProtKB-UniRule"/>
</dbReference>
<feature type="binding site" evidence="12">
    <location>
        <position position="141"/>
    </location>
    <ligand>
        <name>ATP</name>
        <dbReference type="ChEBI" id="CHEBI:30616"/>
    </ligand>
</feature>
<dbReference type="SUPFAM" id="SSF56784">
    <property type="entry name" value="HAD-like"/>
    <property type="match status" value="1"/>
</dbReference>
<dbReference type="InterPro" id="IPR006539">
    <property type="entry name" value="P-type_ATPase_IV"/>
</dbReference>
<comment type="caution">
    <text evidence="14">Lacks conserved residue(s) required for the propagation of feature annotation.</text>
</comment>
<accession>A0AA39I795</accession>
<keyword evidence="10 14" id="KW-0472">Membrane</keyword>
<feature type="domain" description="P-type ATPase C-terminal" evidence="15">
    <location>
        <begin position="265"/>
        <end position="514"/>
    </location>
</feature>